<proteinExistence type="inferred from homology"/>
<gene>
    <name evidence="3" type="primary">rps3ae</name>
    <name evidence="5" type="ORF">J9259_05975</name>
    <name evidence="6" type="ORF">KIY12_07450</name>
</gene>
<evidence type="ECO:0000256" key="3">
    <source>
        <dbReference type="HAMAP-Rule" id="MF_00359"/>
    </source>
</evidence>
<keyword evidence="2 3" id="KW-0687">Ribonucleoprotein</keyword>
<accession>A0A8J7YPI8</accession>
<reference evidence="6" key="1">
    <citation type="submission" date="2021-05" db="EMBL/GenBank/DDBJ databases">
        <title>Genomic insights into ecological role and evolution of a novel Thermoplasmata order Candidatus Sysuiplasmatales.</title>
        <authorList>
            <person name="Yuan Y."/>
        </authorList>
    </citation>
    <scope>NUCLEOTIDE SEQUENCE</scope>
    <source>
        <strain evidence="6">TUT19-bin139</strain>
        <strain evidence="5">YP2-bin.285</strain>
    </source>
</reference>
<organism evidence="6 7">
    <name type="scientific">Candidatus Sysuiplasma superficiale</name>
    <dbReference type="NCBI Taxonomy" id="2823368"/>
    <lineage>
        <taxon>Archaea</taxon>
        <taxon>Methanobacteriati</taxon>
        <taxon>Thermoplasmatota</taxon>
        <taxon>Thermoplasmata</taxon>
        <taxon>Candidatus Sysuiplasmatales</taxon>
        <taxon>Candidatus Sysuiplasmataceae</taxon>
        <taxon>Candidatus Sysuiplasma</taxon>
    </lineage>
</organism>
<dbReference type="EMBL" id="JAHEAC010000072">
    <property type="protein sequence ID" value="MBX8644538.1"/>
    <property type="molecule type" value="Genomic_DNA"/>
</dbReference>
<protein>
    <recommendedName>
        <fullName evidence="3">Small ribosomal subunit protein eS1</fullName>
    </recommendedName>
</protein>
<evidence type="ECO:0000256" key="4">
    <source>
        <dbReference type="SAM" id="MobiDB-lite"/>
    </source>
</evidence>
<dbReference type="InterPro" id="IPR001593">
    <property type="entry name" value="Ribosomal_eS1"/>
</dbReference>
<name>A0A8J7YPI8_9ARCH</name>
<comment type="similarity">
    <text evidence="3">Belongs to the eukaryotic ribosomal protein eS1 family.</text>
</comment>
<feature type="compositionally biased region" description="Basic and acidic residues" evidence="4">
    <location>
        <begin position="255"/>
        <end position="264"/>
    </location>
</feature>
<dbReference type="Proteomes" id="UP000750197">
    <property type="component" value="Unassembled WGS sequence"/>
</dbReference>
<evidence type="ECO:0000256" key="2">
    <source>
        <dbReference type="ARBA" id="ARBA00023274"/>
    </source>
</evidence>
<dbReference type="EMBL" id="JAGVSJ010000013">
    <property type="protein sequence ID" value="MBX8632048.1"/>
    <property type="molecule type" value="Genomic_DNA"/>
</dbReference>
<feature type="region of interest" description="Disordered" evidence="4">
    <location>
        <begin position="213"/>
        <end position="264"/>
    </location>
</feature>
<dbReference type="Proteomes" id="UP000716004">
    <property type="component" value="Unassembled WGS sequence"/>
</dbReference>
<dbReference type="NCBIfam" id="NF003142">
    <property type="entry name" value="PRK04057.1"/>
    <property type="match status" value="1"/>
</dbReference>
<dbReference type="GO" id="GO:1990904">
    <property type="term" value="C:ribonucleoprotein complex"/>
    <property type="evidence" value="ECO:0007669"/>
    <property type="project" value="UniProtKB-KW"/>
</dbReference>
<dbReference type="HAMAP" id="MF_00359">
    <property type="entry name" value="Ribosomal_eS1"/>
    <property type="match status" value="1"/>
</dbReference>
<dbReference type="SMART" id="SM01397">
    <property type="entry name" value="Ribosomal_S3Ae"/>
    <property type="match status" value="1"/>
</dbReference>
<dbReference type="GO" id="GO:0005840">
    <property type="term" value="C:ribosome"/>
    <property type="evidence" value="ECO:0007669"/>
    <property type="project" value="UniProtKB-KW"/>
</dbReference>
<dbReference type="InterPro" id="IPR030838">
    <property type="entry name" value="Ribosomal_eS1_arc"/>
</dbReference>
<keyword evidence="1 3" id="KW-0689">Ribosomal protein</keyword>
<evidence type="ECO:0000313" key="6">
    <source>
        <dbReference type="EMBL" id="MBX8644538.1"/>
    </source>
</evidence>
<dbReference type="Pfam" id="PF01015">
    <property type="entry name" value="Ribosomal_S3Ae"/>
    <property type="match status" value="1"/>
</dbReference>
<evidence type="ECO:0000256" key="1">
    <source>
        <dbReference type="ARBA" id="ARBA00022980"/>
    </source>
</evidence>
<dbReference type="GO" id="GO:0006412">
    <property type="term" value="P:translation"/>
    <property type="evidence" value="ECO:0007669"/>
    <property type="project" value="UniProtKB-UniRule"/>
</dbReference>
<dbReference type="AlphaFoldDB" id="A0A8J7YPI8"/>
<sequence>MADKPKSASRKVKDKWKEKSWFKIYAPEMFNSIELGETPALNPDELRERITEATVQDLTGDFSKMHIKLRFKASQVKGNEIHTQFIGHDLTNDYVRRLTRRKRTKTEHVIDAQTKDGFSIRLKPMIVTERRIQSSQETSIRNISTSVVRGKVSGMLLSEVVKSIVSGDLAKDIANSTKIIIPMKKVEIRRSEIISFPPEGFVAPVTESAQPVSAAPAGESSVAEGAVVAQAQDVGHEHEVAKSNEPAEEEIAPEEIMRDDVKKG</sequence>
<evidence type="ECO:0000313" key="5">
    <source>
        <dbReference type="EMBL" id="MBX8632048.1"/>
    </source>
</evidence>
<evidence type="ECO:0000313" key="7">
    <source>
        <dbReference type="Proteomes" id="UP000750197"/>
    </source>
</evidence>
<comment type="caution">
    <text evidence="6">The sequence shown here is derived from an EMBL/GenBank/DDBJ whole genome shotgun (WGS) entry which is preliminary data.</text>
</comment>
<dbReference type="GO" id="GO:0003735">
    <property type="term" value="F:structural constituent of ribosome"/>
    <property type="evidence" value="ECO:0007669"/>
    <property type="project" value="InterPro"/>
</dbReference>